<dbReference type="Pfam" id="PF02954">
    <property type="entry name" value="HTH_8"/>
    <property type="match status" value="1"/>
</dbReference>
<dbReference type="InterPro" id="IPR002197">
    <property type="entry name" value="HTH_Fis"/>
</dbReference>
<evidence type="ECO:0000256" key="2">
    <source>
        <dbReference type="ARBA" id="ARBA00022840"/>
    </source>
</evidence>
<protein>
    <submittedName>
        <fullName evidence="8">Sigma54 specific transcriptional regulator, Fis family</fullName>
    </submittedName>
</protein>
<keyword evidence="6" id="KW-0175">Coiled coil</keyword>
<feature type="coiled-coil region" evidence="6">
    <location>
        <begin position="121"/>
        <end position="148"/>
    </location>
</feature>
<dbReference type="Proteomes" id="UP000000739">
    <property type="component" value="Chromosome"/>
</dbReference>
<dbReference type="CDD" id="cd00009">
    <property type="entry name" value="AAA"/>
    <property type="match status" value="1"/>
</dbReference>
<keyword evidence="1" id="KW-0547">Nucleotide-binding</keyword>
<dbReference type="Gene3D" id="3.30.450.20">
    <property type="entry name" value="PAS domain"/>
    <property type="match status" value="1"/>
</dbReference>
<evidence type="ECO:0000313" key="8">
    <source>
        <dbReference type="EMBL" id="ACL01763.1"/>
    </source>
</evidence>
<keyword evidence="2" id="KW-0067">ATP-binding</keyword>
<evidence type="ECO:0000256" key="5">
    <source>
        <dbReference type="ARBA" id="ARBA00023163"/>
    </source>
</evidence>
<dbReference type="InterPro" id="IPR025943">
    <property type="entry name" value="Sigma_54_int_dom_ATP-bd_2"/>
</dbReference>
<dbReference type="GO" id="GO:0006355">
    <property type="term" value="P:regulation of DNA-templated transcription"/>
    <property type="evidence" value="ECO:0007669"/>
    <property type="project" value="InterPro"/>
</dbReference>
<evidence type="ECO:0000259" key="7">
    <source>
        <dbReference type="PROSITE" id="PS50045"/>
    </source>
</evidence>
<dbReference type="InterPro" id="IPR009057">
    <property type="entry name" value="Homeodomain-like_sf"/>
</dbReference>
<gene>
    <name evidence="8" type="ordered locus">Dalk_0053</name>
</gene>
<dbReference type="InterPro" id="IPR058031">
    <property type="entry name" value="AAA_lid_NorR"/>
</dbReference>
<evidence type="ECO:0000256" key="1">
    <source>
        <dbReference type="ARBA" id="ARBA00022741"/>
    </source>
</evidence>
<dbReference type="GO" id="GO:0005524">
    <property type="term" value="F:ATP binding"/>
    <property type="evidence" value="ECO:0007669"/>
    <property type="project" value="UniProtKB-KW"/>
</dbReference>
<organism evidence="8 9">
    <name type="scientific">Desulfatibacillum aliphaticivorans</name>
    <dbReference type="NCBI Taxonomy" id="218208"/>
    <lineage>
        <taxon>Bacteria</taxon>
        <taxon>Pseudomonadati</taxon>
        <taxon>Thermodesulfobacteriota</taxon>
        <taxon>Desulfobacteria</taxon>
        <taxon>Desulfobacterales</taxon>
        <taxon>Desulfatibacillaceae</taxon>
        <taxon>Desulfatibacillum</taxon>
    </lineage>
</organism>
<sequence>MSQSRKKSAAPRKIPQDLLDALLNNPYEGLILVDAQGIIRHMSSANEGIYPFTPQESVGRHIHDVSPKSRMDRTIRTGKAEIGRSMILDDKTRVVARFPLSKDGKVIGAAGKLLFMDPGKMKELYERITHLERRLEKYEDELAQIYRTNYSLDSILGDSPDIIQAKRLAEQAAGADSPVLIMGESGTGKELFAHAIHGLSQRGSGALVKVNCAAIPGELLEAELFGYEEGAFTGARKKGKAGKFELAHGGTIFLDEIGDMPLPMQIKILRVLQEREVERVGSNRPKKVDFRLICATNRDLPKLMRQGLFRQDLYYRINVMTLKLPPLRDCRDDIFPLFQHFSRILGREKTPPKILPGVKEILEKYSWPGNVRELRNVTERALIVCRDNTVSPADLPDLSQQEVLPQVIEEKASLKALMDQAEKKIIEQALVQASSRAEAARNLGIHRTGLYQKMKKHGIE</sequence>
<dbReference type="Pfam" id="PF00158">
    <property type="entry name" value="Sigma54_activat"/>
    <property type="match status" value="1"/>
</dbReference>
<feature type="domain" description="Sigma-54 factor interaction" evidence="7">
    <location>
        <begin position="155"/>
        <end position="383"/>
    </location>
</feature>
<dbReference type="PROSITE" id="PS00676">
    <property type="entry name" value="SIGMA54_INTERACT_2"/>
    <property type="match status" value="1"/>
</dbReference>
<dbReference type="InterPro" id="IPR025662">
    <property type="entry name" value="Sigma_54_int_dom_ATP-bd_1"/>
</dbReference>
<dbReference type="Gene3D" id="3.40.50.300">
    <property type="entry name" value="P-loop containing nucleotide triphosphate hydrolases"/>
    <property type="match status" value="1"/>
</dbReference>
<dbReference type="AlphaFoldDB" id="B8FKE8"/>
<dbReference type="FunFam" id="3.40.50.300:FF:000006">
    <property type="entry name" value="DNA-binding transcriptional regulator NtrC"/>
    <property type="match status" value="1"/>
</dbReference>
<dbReference type="EMBL" id="CP001322">
    <property type="protein sequence ID" value="ACL01763.1"/>
    <property type="molecule type" value="Genomic_DNA"/>
</dbReference>
<keyword evidence="5" id="KW-0804">Transcription</keyword>
<proteinExistence type="predicted"/>
<dbReference type="SUPFAM" id="SSF46689">
    <property type="entry name" value="Homeodomain-like"/>
    <property type="match status" value="1"/>
</dbReference>
<dbReference type="Gene3D" id="1.10.8.60">
    <property type="match status" value="1"/>
</dbReference>
<dbReference type="InterPro" id="IPR035965">
    <property type="entry name" value="PAS-like_dom_sf"/>
</dbReference>
<dbReference type="KEGG" id="dal:Dalk_0053"/>
<dbReference type="GO" id="GO:0043565">
    <property type="term" value="F:sequence-specific DNA binding"/>
    <property type="evidence" value="ECO:0007669"/>
    <property type="project" value="InterPro"/>
</dbReference>
<dbReference type="RefSeq" id="WP_012609203.1">
    <property type="nucleotide sequence ID" value="NC_011768.1"/>
</dbReference>
<evidence type="ECO:0000313" key="9">
    <source>
        <dbReference type="Proteomes" id="UP000000739"/>
    </source>
</evidence>
<keyword evidence="9" id="KW-1185">Reference proteome</keyword>
<dbReference type="InterPro" id="IPR003593">
    <property type="entry name" value="AAA+_ATPase"/>
</dbReference>
<keyword evidence="3" id="KW-0805">Transcription regulation</keyword>
<dbReference type="SMART" id="SM00382">
    <property type="entry name" value="AAA"/>
    <property type="match status" value="1"/>
</dbReference>
<dbReference type="SUPFAM" id="SSF52540">
    <property type="entry name" value="P-loop containing nucleoside triphosphate hydrolases"/>
    <property type="match status" value="1"/>
</dbReference>
<dbReference type="Gene3D" id="1.10.10.60">
    <property type="entry name" value="Homeodomain-like"/>
    <property type="match status" value="1"/>
</dbReference>
<dbReference type="InterPro" id="IPR002078">
    <property type="entry name" value="Sigma_54_int"/>
</dbReference>
<dbReference type="PROSITE" id="PS00688">
    <property type="entry name" value="SIGMA54_INTERACT_3"/>
    <property type="match status" value="1"/>
</dbReference>
<dbReference type="PROSITE" id="PS00675">
    <property type="entry name" value="SIGMA54_INTERACT_1"/>
    <property type="match status" value="1"/>
</dbReference>
<dbReference type="PANTHER" id="PTHR32071:SF81">
    <property type="entry name" value="PROPIONATE CATABOLISM OPERON REGULATORY PROTEIN"/>
    <property type="match status" value="1"/>
</dbReference>
<name>B8FKE8_DESAL</name>
<dbReference type="HOGENOM" id="CLU_000445_8_1_7"/>
<dbReference type="InterPro" id="IPR027417">
    <property type="entry name" value="P-loop_NTPase"/>
</dbReference>
<dbReference type="SUPFAM" id="SSF55785">
    <property type="entry name" value="PYP-like sensor domain (PAS domain)"/>
    <property type="match status" value="1"/>
</dbReference>
<dbReference type="PROSITE" id="PS50045">
    <property type="entry name" value="SIGMA54_INTERACT_4"/>
    <property type="match status" value="1"/>
</dbReference>
<dbReference type="PANTHER" id="PTHR32071">
    <property type="entry name" value="TRANSCRIPTIONAL REGULATORY PROTEIN"/>
    <property type="match status" value="1"/>
</dbReference>
<dbReference type="Pfam" id="PF25601">
    <property type="entry name" value="AAA_lid_14"/>
    <property type="match status" value="1"/>
</dbReference>
<reference evidence="8 9" key="1">
    <citation type="journal article" date="2012" name="Environ. Microbiol.">
        <title>The genome sequence of Desulfatibacillum alkenivorans AK-01: a blueprint for anaerobic alkane oxidation.</title>
        <authorList>
            <person name="Callaghan A.V."/>
            <person name="Morris B.E."/>
            <person name="Pereira I.A."/>
            <person name="McInerney M.J."/>
            <person name="Austin R.N."/>
            <person name="Groves J.T."/>
            <person name="Kukor J.J."/>
            <person name="Suflita J.M."/>
            <person name="Young L.Y."/>
            <person name="Zylstra G.J."/>
            <person name="Wawrik B."/>
        </authorList>
    </citation>
    <scope>NUCLEOTIDE SEQUENCE [LARGE SCALE GENOMIC DNA]</scope>
    <source>
        <strain evidence="8 9">AK-01</strain>
    </source>
</reference>
<accession>B8FKE8</accession>
<dbReference type="eggNOG" id="COG3829">
    <property type="taxonomic scope" value="Bacteria"/>
</dbReference>
<evidence type="ECO:0000256" key="4">
    <source>
        <dbReference type="ARBA" id="ARBA00023125"/>
    </source>
</evidence>
<evidence type="ECO:0000256" key="6">
    <source>
        <dbReference type="SAM" id="Coils"/>
    </source>
</evidence>
<keyword evidence="4" id="KW-0238">DNA-binding</keyword>
<evidence type="ECO:0000256" key="3">
    <source>
        <dbReference type="ARBA" id="ARBA00023015"/>
    </source>
</evidence>
<dbReference type="InterPro" id="IPR025944">
    <property type="entry name" value="Sigma_54_int_dom_CS"/>
</dbReference>